<evidence type="ECO:0000256" key="1">
    <source>
        <dbReference type="ARBA" id="ARBA00004141"/>
    </source>
</evidence>
<evidence type="ECO:0000256" key="2">
    <source>
        <dbReference type="ARBA" id="ARBA00008472"/>
    </source>
</evidence>
<dbReference type="EC" id="7.1.1.-" evidence="7"/>
<dbReference type="GO" id="GO:0050136">
    <property type="term" value="F:NADH dehydrogenase (quinone) (non-electrogenic) activity"/>
    <property type="evidence" value="ECO:0007669"/>
    <property type="project" value="UniProtKB-UniRule"/>
</dbReference>
<evidence type="ECO:0000256" key="5">
    <source>
        <dbReference type="ARBA" id="ARBA00022989"/>
    </source>
</evidence>
<dbReference type="KEGG" id="stim:H1B31_11070"/>
<keyword evidence="7 8" id="KW-0520">NAD</keyword>
<comment type="similarity">
    <text evidence="2 7 8">Belongs to the complex I subunit 3 family.</text>
</comment>
<dbReference type="InterPro" id="IPR023043">
    <property type="entry name" value="NAD(P)H_OxRDtase_bac/plastid"/>
</dbReference>
<evidence type="ECO:0000256" key="3">
    <source>
        <dbReference type="ARBA" id="ARBA00022448"/>
    </source>
</evidence>
<keyword evidence="7" id="KW-1003">Cell membrane</keyword>
<dbReference type="HAMAP" id="MF_01394">
    <property type="entry name" value="NDH1_NuoA"/>
    <property type="match status" value="1"/>
</dbReference>
<dbReference type="InterPro" id="IPR000440">
    <property type="entry name" value="NADH_UbQ/plastoQ_OxRdtase_su3"/>
</dbReference>
<comment type="catalytic activity">
    <reaction evidence="7 8">
        <text>a quinone + NADH + 5 H(+)(in) = a quinol + NAD(+) + 4 H(+)(out)</text>
        <dbReference type="Rhea" id="RHEA:57888"/>
        <dbReference type="ChEBI" id="CHEBI:15378"/>
        <dbReference type="ChEBI" id="CHEBI:24646"/>
        <dbReference type="ChEBI" id="CHEBI:57540"/>
        <dbReference type="ChEBI" id="CHEBI:57945"/>
        <dbReference type="ChEBI" id="CHEBI:132124"/>
    </reaction>
</comment>
<dbReference type="EMBL" id="CP060204">
    <property type="protein sequence ID" value="QNH54362.1"/>
    <property type="molecule type" value="Genomic_DNA"/>
</dbReference>
<comment type="subcellular location">
    <subcellularLocation>
        <location evidence="7 8">Cell membrane</location>
        <topology evidence="7 8">Multi-pass membrane protein</topology>
    </subcellularLocation>
    <subcellularLocation>
        <location evidence="1">Membrane</location>
        <topology evidence="1">Multi-pass membrane protein</topology>
    </subcellularLocation>
</comment>
<keyword evidence="4 7" id="KW-0812">Transmembrane</keyword>
<evidence type="ECO:0000256" key="8">
    <source>
        <dbReference type="RuleBase" id="RU003639"/>
    </source>
</evidence>
<feature type="transmembrane region" description="Helical" evidence="7">
    <location>
        <begin position="59"/>
        <end position="80"/>
    </location>
</feature>
<accession>A0A7G7VJR9</accession>
<dbReference type="GO" id="GO:0030964">
    <property type="term" value="C:NADH dehydrogenase complex"/>
    <property type="evidence" value="ECO:0007669"/>
    <property type="project" value="TreeGrafter"/>
</dbReference>
<proteinExistence type="inferred from homology"/>
<keyword evidence="3 7" id="KW-0813">Transport</keyword>
<comment type="subunit">
    <text evidence="7">NDH-1 is composed of 14 different subunits. Subunits NuoA, H, J, K, L, M, N constitute the membrane sector of the complex.</text>
</comment>
<keyword evidence="6 7" id="KW-0472">Membrane</keyword>
<evidence type="ECO:0000313" key="9">
    <source>
        <dbReference type="EMBL" id="QNH54362.1"/>
    </source>
</evidence>
<gene>
    <name evidence="7" type="primary">nuoA</name>
    <name evidence="9" type="ORF">H1B31_11070</name>
</gene>
<dbReference type="GO" id="GO:0008137">
    <property type="term" value="F:NADH dehydrogenase (ubiquinone) activity"/>
    <property type="evidence" value="ECO:0007669"/>
    <property type="project" value="InterPro"/>
</dbReference>
<keyword evidence="10" id="KW-1185">Reference proteome</keyword>
<dbReference type="RefSeq" id="WP_009655904.1">
    <property type="nucleotide sequence ID" value="NZ_CP060204.1"/>
</dbReference>
<dbReference type="Pfam" id="PF00507">
    <property type="entry name" value="Oxidored_q4"/>
    <property type="match status" value="1"/>
</dbReference>
<dbReference type="GO" id="GO:0005886">
    <property type="term" value="C:plasma membrane"/>
    <property type="evidence" value="ECO:0007669"/>
    <property type="project" value="UniProtKB-SubCell"/>
</dbReference>
<feature type="transmembrane region" description="Helical" evidence="7">
    <location>
        <begin position="86"/>
        <end position="109"/>
    </location>
</feature>
<dbReference type="PANTHER" id="PTHR11058">
    <property type="entry name" value="NADH-UBIQUINONE OXIDOREDUCTASE CHAIN 3"/>
    <property type="match status" value="1"/>
</dbReference>
<comment type="function">
    <text evidence="7">NDH-1 shuttles electrons from NADH, via FMN and iron-sulfur (Fe-S) centers, to quinones in the respiratory chain. The immediate electron acceptor for the enzyme in this species is believed to be a menaquinone. Couples the redox reaction to proton translocation (for every two electrons transferred, four hydrogen ions are translocated across the cytoplasmic membrane), and thus conserves the redox energy in a proton gradient.</text>
</comment>
<keyword evidence="7 8" id="KW-0874">Quinone</keyword>
<dbReference type="PANTHER" id="PTHR11058:SF9">
    <property type="entry name" value="NADH-UBIQUINONE OXIDOREDUCTASE CHAIN 3"/>
    <property type="match status" value="1"/>
</dbReference>
<protein>
    <recommendedName>
        <fullName evidence="7">NADH-quinone oxidoreductase subunit A</fullName>
        <ecNumber evidence="7">7.1.1.-</ecNumber>
    </recommendedName>
    <alternativeName>
        <fullName evidence="7">NADH dehydrogenase I subunit A</fullName>
    </alternativeName>
    <alternativeName>
        <fullName evidence="7">NDH-1 subunit A</fullName>
    </alternativeName>
    <alternativeName>
        <fullName evidence="7">NUO1</fullName>
    </alternativeName>
</protein>
<dbReference type="GO" id="GO:0048038">
    <property type="term" value="F:quinone binding"/>
    <property type="evidence" value="ECO:0007669"/>
    <property type="project" value="UniProtKB-KW"/>
</dbReference>
<dbReference type="Gene3D" id="1.20.58.1610">
    <property type="entry name" value="NADH:ubiquinone/plastoquinone oxidoreductase, chain 3"/>
    <property type="match status" value="1"/>
</dbReference>
<dbReference type="Proteomes" id="UP000515480">
    <property type="component" value="Chromosome"/>
</dbReference>
<evidence type="ECO:0000256" key="7">
    <source>
        <dbReference type="HAMAP-Rule" id="MF_01394"/>
    </source>
</evidence>
<reference evidence="9 10" key="1">
    <citation type="submission" date="2020-07" db="EMBL/GenBank/DDBJ databases">
        <title>Complete genome and description of Selenomonas timonensis sp. nov., a new bacterium isolated from a gingivitis subject.</title>
        <authorList>
            <person name="Antezack A."/>
        </authorList>
    </citation>
    <scope>NUCLEOTIDE SEQUENCE [LARGE SCALE GENOMIC DNA]</scope>
    <source>
        <strain evidence="9 10">Marseille-Q3039</strain>
    </source>
</reference>
<evidence type="ECO:0000313" key="10">
    <source>
        <dbReference type="Proteomes" id="UP000515480"/>
    </source>
</evidence>
<organism evidence="9 10">
    <name type="scientific">Selenomonas timonae</name>
    <dbReference type="NCBI Taxonomy" id="2754044"/>
    <lineage>
        <taxon>Bacteria</taxon>
        <taxon>Bacillati</taxon>
        <taxon>Bacillota</taxon>
        <taxon>Negativicutes</taxon>
        <taxon>Selenomonadales</taxon>
        <taxon>Selenomonadaceae</taxon>
        <taxon>Selenomonas</taxon>
    </lineage>
</organism>
<dbReference type="AlphaFoldDB" id="A0A7G7VJR9"/>
<sequence length="117" mass="13227">MGEFGSLGIFLVVALLFPVMALGPAFLLQPKQPSPQKYIPYECGVDPIGSPYVQFRAGYFLYALLFIVFDIETVFLYPWAVEFQMLGLFALLEMFVFVGILALGLGYAWRKGDLTWR</sequence>
<keyword evidence="5 7" id="KW-1133">Transmembrane helix</keyword>
<evidence type="ECO:0000256" key="6">
    <source>
        <dbReference type="ARBA" id="ARBA00023136"/>
    </source>
</evidence>
<dbReference type="InterPro" id="IPR038430">
    <property type="entry name" value="NDAH_ubi_oxred_su3_sf"/>
</dbReference>
<feature type="transmembrane region" description="Helical" evidence="7">
    <location>
        <begin position="6"/>
        <end position="28"/>
    </location>
</feature>
<keyword evidence="7" id="KW-1278">Translocase</keyword>
<name>A0A7G7VJR9_9FIRM</name>
<evidence type="ECO:0000256" key="4">
    <source>
        <dbReference type="ARBA" id="ARBA00022692"/>
    </source>
</evidence>